<evidence type="ECO:0000259" key="13">
    <source>
        <dbReference type="PROSITE" id="PS50885"/>
    </source>
</evidence>
<evidence type="ECO:0000256" key="10">
    <source>
        <dbReference type="SAM" id="Coils"/>
    </source>
</evidence>
<dbReference type="SMART" id="SM00283">
    <property type="entry name" value="MA"/>
    <property type="match status" value="1"/>
</dbReference>
<dbReference type="InterPro" id="IPR033479">
    <property type="entry name" value="dCache_1"/>
</dbReference>
<sequence>MNWNLRNRFLIPTLVAMCVVLGTVTYTSFTLAEEALTESMMEQAAMLTKNIRTQLSVWVTGTQKDINQLGEHPVFRRLVEKRGDQIGNVTEALNILNQFQSDYGIYEGIGLFDKNGTALAYTIPGTTGKLNVAERQYFKDAMRGQATVSDALTSIVSERPIVVVAVPYRLYGEVQGVLAGAVELNNFSESFVDSVRLGQNGYAFLMAKSGYVAAHPDQNSILKVRLSDNAWGREMQQKKNGTIQYQWRGIRKFVSYRTEPHTGWVIGVAANEEDIFSSIETIRTSNVLFSAAGLLVMAVVVFFIVKSIVASLTRCVVFAEAVASGDLEQQLHISRGDEIGALAKSLNTMVGRLKEMIFMAENKTREAEEQSDKAQIAMKDAEQARQQAENAKREGMLQAASQLEGIVEGVTGASDELFRLVEEAAGGSQIQRERALESATAIEEMNATVLEVAKNAGEAAEHAASARKEAEDGSAVVTAAVDSITEVERHSGHLKQSLNELGTRAENIESVMTVITDIADQTNLLALNAAIEAARAGEAGRGFAVVADEVRKLAEKTMHATKEVDDAINAIQDASRENVKGMEQATVAVTRSTEYAKQSGDALRSIVDIVVANADQVSSIAAASEQQSAASEQISRGSEEVNRIATETAESMTHAKGAVDKLLSMTNELQELIQHLKRQ</sequence>
<evidence type="ECO:0000256" key="8">
    <source>
        <dbReference type="ARBA" id="ARBA00029447"/>
    </source>
</evidence>
<evidence type="ECO:0000256" key="11">
    <source>
        <dbReference type="SAM" id="Phobius"/>
    </source>
</evidence>
<evidence type="ECO:0000313" key="14">
    <source>
        <dbReference type="EMBL" id="OBQ46701.1"/>
    </source>
</evidence>
<feature type="domain" description="Methyl-accepting transducer" evidence="12">
    <location>
        <begin position="406"/>
        <end position="642"/>
    </location>
</feature>
<dbReference type="InterPro" id="IPR029151">
    <property type="entry name" value="Sensor-like_sf"/>
</dbReference>
<dbReference type="PROSITE" id="PS50111">
    <property type="entry name" value="CHEMOTAXIS_TRANSDUC_2"/>
    <property type="match status" value="1"/>
</dbReference>
<dbReference type="EMBL" id="JXMS01000019">
    <property type="protein sequence ID" value="OBQ46701.1"/>
    <property type="molecule type" value="Genomic_DNA"/>
</dbReference>
<dbReference type="PANTHER" id="PTHR32089">
    <property type="entry name" value="METHYL-ACCEPTING CHEMOTAXIS PROTEIN MCPB"/>
    <property type="match status" value="1"/>
</dbReference>
<dbReference type="Pfam" id="PF00672">
    <property type="entry name" value="HAMP"/>
    <property type="match status" value="1"/>
</dbReference>
<dbReference type="GO" id="GO:0007165">
    <property type="term" value="P:signal transduction"/>
    <property type="evidence" value="ECO:0007669"/>
    <property type="project" value="UniProtKB-KW"/>
</dbReference>
<evidence type="ECO:0000313" key="15">
    <source>
        <dbReference type="Proteomes" id="UP000091979"/>
    </source>
</evidence>
<dbReference type="SUPFAM" id="SSF58104">
    <property type="entry name" value="Methyl-accepting chemotaxis protein (MCP) signaling domain"/>
    <property type="match status" value="1"/>
</dbReference>
<keyword evidence="7 9" id="KW-0807">Transducer</keyword>
<name>A0A1B7XBF7_9BACT</name>
<dbReference type="Pfam" id="PF02743">
    <property type="entry name" value="dCache_1"/>
    <property type="match status" value="1"/>
</dbReference>
<dbReference type="InterPro" id="IPR003660">
    <property type="entry name" value="HAMP_dom"/>
</dbReference>
<dbReference type="SMART" id="SM00304">
    <property type="entry name" value="HAMP"/>
    <property type="match status" value="1"/>
</dbReference>
<comment type="caution">
    <text evidence="14">The sequence shown here is derived from an EMBL/GenBank/DDBJ whole genome shotgun (WGS) entry which is preliminary data.</text>
</comment>
<dbReference type="RefSeq" id="WP_066856079.1">
    <property type="nucleotide sequence ID" value="NZ_JXMS01000019.1"/>
</dbReference>
<dbReference type="InterPro" id="IPR004089">
    <property type="entry name" value="MCPsignal_dom"/>
</dbReference>
<feature type="coiled-coil region" evidence="10">
    <location>
        <begin position="360"/>
        <end position="398"/>
    </location>
</feature>
<organism evidence="14 15">
    <name type="scientific">Halodesulfovibrio spirochaetisodalis</name>
    <dbReference type="NCBI Taxonomy" id="1560234"/>
    <lineage>
        <taxon>Bacteria</taxon>
        <taxon>Pseudomonadati</taxon>
        <taxon>Thermodesulfobacteriota</taxon>
        <taxon>Desulfovibrionia</taxon>
        <taxon>Desulfovibrionales</taxon>
        <taxon>Desulfovibrionaceae</taxon>
        <taxon>Halodesulfovibrio</taxon>
    </lineage>
</organism>
<dbReference type="Gene3D" id="6.10.340.10">
    <property type="match status" value="1"/>
</dbReference>
<evidence type="ECO:0000256" key="2">
    <source>
        <dbReference type="ARBA" id="ARBA00022475"/>
    </source>
</evidence>
<keyword evidence="6 11" id="KW-0472">Membrane</keyword>
<dbReference type="CDD" id="cd06225">
    <property type="entry name" value="HAMP"/>
    <property type="match status" value="1"/>
</dbReference>
<dbReference type="Pfam" id="PF00015">
    <property type="entry name" value="MCPsignal"/>
    <property type="match status" value="1"/>
</dbReference>
<comment type="similarity">
    <text evidence="8">Belongs to the methyl-accepting chemotaxis (MCP) protein family.</text>
</comment>
<keyword evidence="10" id="KW-0175">Coiled coil</keyword>
<dbReference type="Proteomes" id="UP000091979">
    <property type="component" value="Unassembled WGS sequence"/>
</dbReference>
<dbReference type="CDD" id="cd12912">
    <property type="entry name" value="PDC2_MCP_like"/>
    <property type="match status" value="1"/>
</dbReference>
<dbReference type="Gene3D" id="3.30.450.20">
    <property type="entry name" value="PAS domain"/>
    <property type="match status" value="1"/>
</dbReference>
<evidence type="ECO:0000256" key="3">
    <source>
        <dbReference type="ARBA" id="ARBA00022500"/>
    </source>
</evidence>
<keyword evidence="4 11" id="KW-0812">Transmembrane</keyword>
<keyword evidence="5 11" id="KW-1133">Transmembrane helix</keyword>
<dbReference type="PANTHER" id="PTHR32089:SF112">
    <property type="entry name" value="LYSOZYME-LIKE PROTEIN-RELATED"/>
    <property type="match status" value="1"/>
</dbReference>
<dbReference type="GO" id="GO:0006935">
    <property type="term" value="P:chemotaxis"/>
    <property type="evidence" value="ECO:0007669"/>
    <property type="project" value="UniProtKB-KW"/>
</dbReference>
<accession>A0A1B7XBF7</accession>
<dbReference type="PROSITE" id="PS50885">
    <property type="entry name" value="HAMP"/>
    <property type="match status" value="1"/>
</dbReference>
<evidence type="ECO:0000256" key="7">
    <source>
        <dbReference type="ARBA" id="ARBA00023224"/>
    </source>
</evidence>
<dbReference type="STRING" id="1560234.SP90_11315"/>
<dbReference type="AlphaFoldDB" id="A0A1B7XBF7"/>
<dbReference type="CDD" id="cd12914">
    <property type="entry name" value="PDC1_DGC_like"/>
    <property type="match status" value="1"/>
</dbReference>
<evidence type="ECO:0000256" key="5">
    <source>
        <dbReference type="ARBA" id="ARBA00022989"/>
    </source>
</evidence>
<reference evidence="14 15" key="1">
    <citation type="submission" date="2015-01" db="EMBL/GenBank/DDBJ databases">
        <title>Desulfovibrio sp. JC271 draft genome sequence.</title>
        <authorList>
            <person name="Shivani Y."/>
            <person name="Subhash Y."/>
            <person name="Sasikala C."/>
            <person name="Ramana C.V."/>
        </authorList>
    </citation>
    <scope>NUCLEOTIDE SEQUENCE [LARGE SCALE GENOMIC DNA]</scope>
    <source>
        <strain evidence="14 15">JC271</strain>
    </source>
</reference>
<dbReference type="SUPFAM" id="SSF103190">
    <property type="entry name" value="Sensory domain-like"/>
    <property type="match status" value="1"/>
</dbReference>
<feature type="transmembrane region" description="Helical" evidence="11">
    <location>
        <begin position="287"/>
        <end position="305"/>
    </location>
</feature>
<gene>
    <name evidence="14" type="ORF">SP90_11315</name>
</gene>
<keyword evidence="3" id="KW-0145">Chemotaxis</keyword>
<dbReference type="PATRIC" id="fig|1560234.3.peg.1123"/>
<dbReference type="GO" id="GO:0005886">
    <property type="term" value="C:plasma membrane"/>
    <property type="evidence" value="ECO:0007669"/>
    <property type="project" value="UniProtKB-SubCell"/>
</dbReference>
<keyword evidence="15" id="KW-1185">Reference proteome</keyword>
<dbReference type="Gene3D" id="1.10.287.950">
    <property type="entry name" value="Methyl-accepting chemotaxis protein"/>
    <property type="match status" value="1"/>
</dbReference>
<evidence type="ECO:0000256" key="6">
    <source>
        <dbReference type="ARBA" id="ARBA00023136"/>
    </source>
</evidence>
<evidence type="ECO:0000256" key="1">
    <source>
        <dbReference type="ARBA" id="ARBA00004651"/>
    </source>
</evidence>
<comment type="subcellular location">
    <subcellularLocation>
        <location evidence="1">Cell membrane</location>
        <topology evidence="1">Multi-pass membrane protein</topology>
    </subcellularLocation>
</comment>
<dbReference type="CDD" id="cd11386">
    <property type="entry name" value="MCP_signal"/>
    <property type="match status" value="1"/>
</dbReference>
<proteinExistence type="inferred from homology"/>
<evidence type="ECO:0000259" key="12">
    <source>
        <dbReference type="PROSITE" id="PS50111"/>
    </source>
</evidence>
<evidence type="ECO:0008006" key="16">
    <source>
        <dbReference type="Google" id="ProtNLM"/>
    </source>
</evidence>
<protein>
    <recommendedName>
        <fullName evidence="16">Chemotaxis protein</fullName>
    </recommendedName>
</protein>
<keyword evidence="2" id="KW-1003">Cell membrane</keyword>
<feature type="domain" description="HAMP" evidence="13">
    <location>
        <begin position="306"/>
        <end position="358"/>
    </location>
</feature>
<evidence type="ECO:0000256" key="9">
    <source>
        <dbReference type="PROSITE-ProRule" id="PRU00284"/>
    </source>
</evidence>
<evidence type="ECO:0000256" key="4">
    <source>
        <dbReference type="ARBA" id="ARBA00022692"/>
    </source>
</evidence>